<dbReference type="PROSITE" id="PS50106">
    <property type="entry name" value="PDZ"/>
    <property type="match status" value="1"/>
</dbReference>
<dbReference type="EMBL" id="QBMP01000062">
    <property type="protein sequence ID" value="PZO56846.1"/>
    <property type="molecule type" value="Genomic_DNA"/>
</dbReference>
<comment type="similarity">
    <text evidence="1">Belongs to the peptidase S1C family.</text>
</comment>
<reference evidence="6 7" key="2">
    <citation type="submission" date="2018-06" db="EMBL/GenBank/DDBJ databases">
        <title>Metagenomic assembly of (sub)arctic Cyanobacteria and their associated microbiome from non-axenic cultures.</title>
        <authorList>
            <person name="Baurain D."/>
        </authorList>
    </citation>
    <scope>NUCLEOTIDE SEQUENCE [LARGE SCALE GENOMIC DNA]</scope>
    <source>
        <strain evidence="6">ULC027bin1</strain>
    </source>
</reference>
<comment type="caution">
    <text evidence="6">The sequence shown here is derived from an EMBL/GenBank/DDBJ whole genome shotgun (WGS) entry which is preliminary data.</text>
</comment>
<dbReference type="NCBIfam" id="NF041521">
    <property type="entry name" value="HhoA_HhoB_HtrA"/>
    <property type="match status" value="1"/>
</dbReference>
<dbReference type="InterPro" id="IPR001940">
    <property type="entry name" value="Peptidase_S1C"/>
</dbReference>
<evidence type="ECO:0000259" key="5">
    <source>
        <dbReference type="PROSITE" id="PS50106"/>
    </source>
</evidence>
<dbReference type="PANTHER" id="PTHR22939">
    <property type="entry name" value="SERINE PROTEASE FAMILY S1C HTRA-RELATED"/>
    <property type="match status" value="1"/>
</dbReference>
<proteinExistence type="inferred from homology"/>
<dbReference type="Pfam" id="PF13365">
    <property type="entry name" value="Trypsin_2"/>
    <property type="match status" value="1"/>
</dbReference>
<keyword evidence="3" id="KW-0378">Hydrolase</keyword>
<accession>A0A2W4XHX9</accession>
<evidence type="ECO:0000256" key="1">
    <source>
        <dbReference type="ARBA" id="ARBA00010541"/>
    </source>
</evidence>
<keyword evidence="2 6" id="KW-0645">Protease</keyword>
<dbReference type="SUPFAM" id="SSF50156">
    <property type="entry name" value="PDZ domain-like"/>
    <property type="match status" value="1"/>
</dbReference>
<dbReference type="Proteomes" id="UP000249794">
    <property type="component" value="Unassembled WGS sequence"/>
</dbReference>
<dbReference type="InterPro" id="IPR036034">
    <property type="entry name" value="PDZ_sf"/>
</dbReference>
<dbReference type="AlphaFoldDB" id="A0A2W4XHX9"/>
<reference evidence="7" key="1">
    <citation type="submission" date="2018-04" db="EMBL/GenBank/DDBJ databases">
        <authorList>
            <person name="Cornet L."/>
        </authorList>
    </citation>
    <scope>NUCLEOTIDE SEQUENCE [LARGE SCALE GENOMIC DNA]</scope>
</reference>
<dbReference type="PRINTS" id="PR00834">
    <property type="entry name" value="PROTEASES2C"/>
</dbReference>
<sequence>MIFPASLPSVGLVFRHIVAVAVTLLLTNSLWILPVSAQAQTQAQTQANSQASTQTTIAPEAQSRPSPVASVLSAESFVANAVRTVGGAVVRIDTERTVTRNVPDMFYDDPFFRGSFGGRGGGFQNIPQEERLRGQGSGFIINNSGDILTNAHVVDGADLVTVTLKDGRSFEGLVEGVDAVTDLAVVRIDPAGEDLPVSRLGDSDDVEVGDWAIAVGNPLGLDNTVTLGIVSTLKRSSAAVGIPDKRIDFIQTDAAINPGNSGGPLLNAQGEVIGINTAIRADAMGIGFAIPINKAKAIQASLAKGERIAHPYLGVQIATLTPDMAKMNNEDPNSAIELPITDGVLVVRVLPNTPAAEAGLRRGDVITKIAGMPVKRADQLQSRVDEVKVGEFLSVTLRRGSSTQTLSVKTADLSTQESA</sequence>
<dbReference type="SUPFAM" id="SSF50494">
    <property type="entry name" value="Trypsin-like serine proteases"/>
    <property type="match status" value="1"/>
</dbReference>
<evidence type="ECO:0000313" key="7">
    <source>
        <dbReference type="Proteomes" id="UP000249794"/>
    </source>
</evidence>
<dbReference type="Gene3D" id="2.30.42.10">
    <property type="match status" value="1"/>
</dbReference>
<dbReference type="InterPro" id="IPR009003">
    <property type="entry name" value="Peptidase_S1_PA"/>
</dbReference>
<organism evidence="6 7">
    <name type="scientific">Phormidesmis priestleyi</name>
    <dbReference type="NCBI Taxonomy" id="268141"/>
    <lineage>
        <taxon>Bacteria</taxon>
        <taxon>Bacillati</taxon>
        <taxon>Cyanobacteriota</taxon>
        <taxon>Cyanophyceae</taxon>
        <taxon>Leptolyngbyales</taxon>
        <taxon>Leptolyngbyaceae</taxon>
        <taxon>Phormidesmis</taxon>
    </lineage>
</organism>
<dbReference type="PANTHER" id="PTHR22939:SF129">
    <property type="entry name" value="SERINE PROTEASE HTRA2, MITOCHONDRIAL"/>
    <property type="match status" value="1"/>
</dbReference>
<name>A0A2W4XHX9_9CYAN</name>
<dbReference type="Pfam" id="PF13180">
    <property type="entry name" value="PDZ_2"/>
    <property type="match status" value="1"/>
</dbReference>
<evidence type="ECO:0000256" key="3">
    <source>
        <dbReference type="ARBA" id="ARBA00022801"/>
    </source>
</evidence>
<feature type="domain" description="PDZ" evidence="5">
    <location>
        <begin position="299"/>
        <end position="401"/>
    </location>
</feature>
<feature type="region of interest" description="Disordered" evidence="4">
    <location>
        <begin position="46"/>
        <end position="65"/>
    </location>
</feature>
<dbReference type="InterPro" id="IPR048172">
    <property type="entry name" value="HhoA_HhoB_HtrA-like"/>
</dbReference>
<evidence type="ECO:0000256" key="4">
    <source>
        <dbReference type="SAM" id="MobiDB-lite"/>
    </source>
</evidence>
<protein>
    <submittedName>
        <fullName evidence="6">Serine protease</fullName>
    </submittedName>
</protein>
<gene>
    <name evidence="6" type="ORF">DCF15_07960</name>
</gene>
<dbReference type="SMART" id="SM00228">
    <property type="entry name" value="PDZ"/>
    <property type="match status" value="1"/>
</dbReference>
<evidence type="ECO:0000313" key="6">
    <source>
        <dbReference type="EMBL" id="PZO56846.1"/>
    </source>
</evidence>
<dbReference type="InterPro" id="IPR001478">
    <property type="entry name" value="PDZ"/>
</dbReference>
<dbReference type="Gene3D" id="2.40.10.120">
    <property type="match status" value="1"/>
</dbReference>
<dbReference type="GO" id="GO:0004252">
    <property type="term" value="F:serine-type endopeptidase activity"/>
    <property type="evidence" value="ECO:0007669"/>
    <property type="project" value="InterPro"/>
</dbReference>
<feature type="compositionally biased region" description="Low complexity" evidence="4">
    <location>
        <begin position="46"/>
        <end position="56"/>
    </location>
</feature>
<evidence type="ECO:0000256" key="2">
    <source>
        <dbReference type="ARBA" id="ARBA00022670"/>
    </source>
</evidence>
<dbReference type="GO" id="GO:0006508">
    <property type="term" value="P:proteolysis"/>
    <property type="evidence" value="ECO:0007669"/>
    <property type="project" value="UniProtKB-KW"/>
</dbReference>